<accession>A0ABT6L0W4</accession>
<dbReference type="Proteomes" id="UP001160130">
    <property type="component" value="Unassembled WGS sequence"/>
</dbReference>
<comment type="caution">
    <text evidence="3">The sequence shown here is derived from an EMBL/GenBank/DDBJ whole genome shotgun (WGS) entry which is preliminary data.</text>
</comment>
<proteinExistence type="predicted"/>
<keyword evidence="2" id="KW-1133">Transmembrane helix</keyword>
<evidence type="ECO:0000256" key="2">
    <source>
        <dbReference type="SAM" id="Phobius"/>
    </source>
</evidence>
<reference evidence="3 4" key="1">
    <citation type="submission" date="2023-04" db="EMBL/GenBank/DDBJ databases">
        <title>Forest soil microbial communities from Buena Vista Peninsula, Colon Province, Panama.</title>
        <authorList>
            <person name="Bouskill N."/>
        </authorList>
    </citation>
    <scope>NUCLEOTIDE SEQUENCE [LARGE SCALE GENOMIC DNA]</scope>
    <source>
        <strain evidence="3 4">AC80</strain>
    </source>
</reference>
<protein>
    <recommendedName>
        <fullName evidence="5">DUF3592 domain-containing protein</fullName>
    </recommendedName>
</protein>
<feature type="region of interest" description="Disordered" evidence="1">
    <location>
        <begin position="99"/>
        <end position="122"/>
    </location>
</feature>
<organism evidence="3 4">
    <name type="scientific">Mycolicibacterium frederiksbergense</name>
    <dbReference type="NCBI Taxonomy" id="117567"/>
    <lineage>
        <taxon>Bacteria</taxon>
        <taxon>Bacillati</taxon>
        <taxon>Actinomycetota</taxon>
        <taxon>Actinomycetes</taxon>
        <taxon>Mycobacteriales</taxon>
        <taxon>Mycobacteriaceae</taxon>
        <taxon>Mycolicibacterium</taxon>
    </lineage>
</organism>
<sequence length="122" mass="13178">MWEFGILLLLVGALVVLLAPRIMRRRGIGRELAHGTLLVTGVSPRPDATGEQFVTITGVITGPTVREHVVYQRMAMDVDNWPSMGALFPVVYSPGNPDKWAFAPDGPSGPPAPQIPPGAWRP</sequence>
<gene>
    <name evidence="3" type="ORF">M2272_003239</name>
</gene>
<keyword evidence="2" id="KW-0472">Membrane</keyword>
<keyword evidence="4" id="KW-1185">Reference proteome</keyword>
<feature type="transmembrane region" description="Helical" evidence="2">
    <location>
        <begin position="6"/>
        <end position="23"/>
    </location>
</feature>
<name>A0ABT6L0W4_9MYCO</name>
<dbReference type="EMBL" id="JARXVE010000005">
    <property type="protein sequence ID" value="MDH6196586.1"/>
    <property type="molecule type" value="Genomic_DNA"/>
</dbReference>
<dbReference type="RefSeq" id="WP_280833219.1">
    <property type="nucleotide sequence ID" value="NZ_JARXVE010000005.1"/>
</dbReference>
<feature type="compositionally biased region" description="Pro residues" evidence="1">
    <location>
        <begin position="107"/>
        <end position="116"/>
    </location>
</feature>
<evidence type="ECO:0008006" key="5">
    <source>
        <dbReference type="Google" id="ProtNLM"/>
    </source>
</evidence>
<evidence type="ECO:0000256" key="1">
    <source>
        <dbReference type="SAM" id="MobiDB-lite"/>
    </source>
</evidence>
<evidence type="ECO:0000313" key="3">
    <source>
        <dbReference type="EMBL" id="MDH6196586.1"/>
    </source>
</evidence>
<keyword evidence="2" id="KW-0812">Transmembrane</keyword>
<evidence type="ECO:0000313" key="4">
    <source>
        <dbReference type="Proteomes" id="UP001160130"/>
    </source>
</evidence>